<name>A0ABW6BHH4_9SPHI</name>
<dbReference type="RefSeq" id="WP_320185004.1">
    <property type="nucleotide sequence ID" value="NZ_CP138332.1"/>
</dbReference>
<keyword evidence="1 2" id="KW-0238">DNA-binding</keyword>
<protein>
    <submittedName>
        <fullName evidence="4">TetR/AcrR family transcriptional regulator</fullName>
    </submittedName>
</protein>
<evidence type="ECO:0000313" key="4">
    <source>
        <dbReference type="EMBL" id="MFD2968727.1"/>
    </source>
</evidence>
<dbReference type="InterPro" id="IPR050624">
    <property type="entry name" value="HTH-type_Tx_Regulator"/>
</dbReference>
<dbReference type="Pfam" id="PF13972">
    <property type="entry name" value="TetR"/>
    <property type="match status" value="1"/>
</dbReference>
<dbReference type="EMBL" id="JBHUPB010000010">
    <property type="protein sequence ID" value="MFD2968727.1"/>
    <property type="molecule type" value="Genomic_DNA"/>
</dbReference>
<gene>
    <name evidence="4" type="ORF">ACFS7Y_15105</name>
</gene>
<dbReference type="InterPro" id="IPR009057">
    <property type="entry name" value="Homeodomain-like_sf"/>
</dbReference>
<evidence type="ECO:0000259" key="3">
    <source>
        <dbReference type="PROSITE" id="PS50977"/>
    </source>
</evidence>
<feature type="domain" description="HTH tetR-type" evidence="3">
    <location>
        <begin position="2"/>
        <end position="62"/>
    </location>
</feature>
<dbReference type="InterPro" id="IPR001647">
    <property type="entry name" value="HTH_TetR"/>
</dbReference>
<dbReference type="PRINTS" id="PR00455">
    <property type="entry name" value="HTHTETR"/>
</dbReference>
<evidence type="ECO:0000313" key="5">
    <source>
        <dbReference type="Proteomes" id="UP001597525"/>
    </source>
</evidence>
<comment type="caution">
    <text evidence="4">The sequence shown here is derived from an EMBL/GenBank/DDBJ whole genome shotgun (WGS) entry which is preliminary data.</text>
</comment>
<keyword evidence="5" id="KW-1185">Reference proteome</keyword>
<dbReference type="PROSITE" id="PS50977">
    <property type="entry name" value="HTH_TETR_2"/>
    <property type="match status" value="1"/>
</dbReference>
<dbReference type="InterPro" id="IPR025722">
    <property type="entry name" value="TetR"/>
</dbReference>
<accession>A0ABW6BHH4</accession>
<dbReference type="Pfam" id="PF00440">
    <property type="entry name" value="TetR_N"/>
    <property type="match status" value="1"/>
</dbReference>
<feature type="DNA-binding region" description="H-T-H motif" evidence="2">
    <location>
        <begin position="25"/>
        <end position="44"/>
    </location>
</feature>
<dbReference type="Gene3D" id="1.10.357.10">
    <property type="entry name" value="Tetracycline Repressor, domain 2"/>
    <property type="match status" value="1"/>
</dbReference>
<dbReference type="SUPFAM" id="SSF46689">
    <property type="entry name" value="Homeodomain-like"/>
    <property type="match status" value="1"/>
</dbReference>
<evidence type="ECO:0000256" key="1">
    <source>
        <dbReference type="ARBA" id="ARBA00023125"/>
    </source>
</evidence>
<sequence length="194" mass="22917">MSKVKRRIIDAAIELYNLHGVRKITTRHIAANLSISAGNLHYHFKHTEDIVKTIFNDLAGEYADLLHALEHQYEFNMTLLADFILVSFRIINRYRFIFLHFVEITIWIPDIKILYHDLAVKREKQVLNFLKRMSAQGSFRNDLSEHDWSIIVQQIYVISDFWLSSNEINKQLKGIEAEKSYMDVMLSVFKPYII</sequence>
<evidence type="ECO:0000256" key="2">
    <source>
        <dbReference type="PROSITE-ProRule" id="PRU00335"/>
    </source>
</evidence>
<reference evidence="5" key="1">
    <citation type="journal article" date="2019" name="Int. J. Syst. Evol. Microbiol.">
        <title>The Global Catalogue of Microorganisms (GCM) 10K type strain sequencing project: providing services to taxonomists for standard genome sequencing and annotation.</title>
        <authorList>
            <consortium name="The Broad Institute Genomics Platform"/>
            <consortium name="The Broad Institute Genome Sequencing Center for Infectious Disease"/>
            <person name="Wu L."/>
            <person name="Ma J."/>
        </authorList>
    </citation>
    <scope>NUCLEOTIDE SEQUENCE [LARGE SCALE GENOMIC DNA]</scope>
    <source>
        <strain evidence="5">KCTC 22814</strain>
    </source>
</reference>
<dbReference type="PANTHER" id="PTHR43479:SF12">
    <property type="entry name" value="TRANSCRIPTIONAL REGULATORY PROTEIN"/>
    <property type="match status" value="1"/>
</dbReference>
<dbReference type="Proteomes" id="UP001597525">
    <property type="component" value="Unassembled WGS sequence"/>
</dbReference>
<organism evidence="4 5">
    <name type="scientific">Sphingobacterium bambusae</name>
    <dbReference type="NCBI Taxonomy" id="662858"/>
    <lineage>
        <taxon>Bacteria</taxon>
        <taxon>Pseudomonadati</taxon>
        <taxon>Bacteroidota</taxon>
        <taxon>Sphingobacteriia</taxon>
        <taxon>Sphingobacteriales</taxon>
        <taxon>Sphingobacteriaceae</taxon>
        <taxon>Sphingobacterium</taxon>
    </lineage>
</organism>
<proteinExistence type="predicted"/>
<dbReference type="PANTHER" id="PTHR43479">
    <property type="entry name" value="ACREF/ENVCD OPERON REPRESSOR-RELATED"/>
    <property type="match status" value="1"/>
</dbReference>